<keyword evidence="6" id="KW-0862">Zinc</keyword>
<comment type="caution">
    <text evidence="12">The sequence shown here is derived from an EMBL/GenBank/DDBJ whole genome shotgun (WGS) entry which is preliminary data.</text>
</comment>
<evidence type="ECO:0000256" key="8">
    <source>
        <dbReference type="ARBA" id="ARBA00023163"/>
    </source>
</evidence>
<dbReference type="AlphaFoldDB" id="A0A7K9UUA1"/>
<evidence type="ECO:0000256" key="1">
    <source>
        <dbReference type="ARBA" id="ARBA00000900"/>
    </source>
</evidence>
<dbReference type="InterPro" id="IPR013083">
    <property type="entry name" value="Znf_RING/FYVE/PHD"/>
</dbReference>
<evidence type="ECO:0000256" key="5">
    <source>
        <dbReference type="ARBA" id="ARBA00022771"/>
    </source>
</evidence>
<dbReference type="EC" id="2.3.2.27" evidence="2"/>
<comment type="catalytic activity">
    <reaction evidence="1">
        <text>S-ubiquitinyl-[E2 ubiquitin-conjugating enzyme]-L-cysteine + [acceptor protein]-L-lysine = [E2 ubiquitin-conjugating enzyme]-L-cysteine + N(6)-ubiquitinyl-[acceptor protein]-L-lysine.</text>
        <dbReference type="EC" id="2.3.2.27"/>
    </reaction>
</comment>
<dbReference type="Proteomes" id="UP000567872">
    <property type="component" value="Unassembled WGS sequence"/>
</dbReference>
<dbReference type="OrthoDB" id="21204at2759"/>
<evidence type="ECO:0000313" key="12">
    <source>
        <dbReference type="EMBL" id="NXI63696.1"/>
    </source>
</evidence>
<keyword evidence="4" id="KW-0479">Metal-binding</keyword>
<evidence type="ECO:0000256" key="10">
    <source>
        <dbReference type="SAM" id="MobiDB-lite"/>
    </source>
</evidence>
<name>A0A7K9UUA1_ANSSE</name>
<sequence length="343" mass="37691">MATEADWICPVCHDTRKDIACVTPCLHKFCFGCIMRWATTKPNCPLCKRVIVSIQYSMWSDVDFLEVVVTRPAEPAVDSQQDAQGAAGPVPRTSVGGLQPQIWAGLFRDFPEMLDLLRPWLRQQAREMHRAAWWDVAVLEANVIARLCRYGLDEETLVRELQPFLQSQTATFVQQLLRVAAEQYNDEFLDQLELMDSPVASEQENSHEMGLEGSQNAREQEDSPVTLPSPAASIRGIPVPSLLSSGSPAGRDAEELPSTSRAALRGGPSHPTATRCREQEQPHAGLGQAAAEGPMAQGCSHRASAPGQGRDRSPGGPRHPRKRRASSSQDSPPPCKKPPPQRH</sequence>
<dbReference type="InterPro" id="IPR001841">
    <property type="entry name" value="Znf_RING"/>
</dbReference>
<dbReference type="Gene3D" id="3.30.40.10">
    <property type="entry name" value="Zinc/RING finger domain, C3HC4 (zinc finger)"/>
    <property type="match status" value="1"/>
</dbReference>
<dbReference type="GO" id="GO:0016874">
    <property type="term" value="F:ligase activity"/>
    <property type="evidence" value="ECO:0007669"/>
    <property type="project" value="UniProtKB-KW"/>
</dbReference>
<dbReference type="InterPro" id="IPR017907">
    <property type="entry name" value="Znf_RING_CS"/>
</dbReference>
<dbReference type="EMBL" id="VXAA01001334">
    <property type="protein sequence ID" value="NXI63696.1"/>
    <property type="molecule type" value="Genomic_DNA"/>
</dbReference>
<dbReference type="PANTHER" id="PTHR46077:SF1">
    <property type="entry name" value="TOP1 BINDING ARGININE_SERINE RICH PROTEIN, E3 UBIQUITIN LIGASE"/>
    <property type="match status" value="1"/>
</dbReference>
<dbReference type="CDD" id="cd23130">
    <property type="entry name" value="RING-HC_EHV1-like"/>
    <property type="match status" value="1"/>
</dbReference>
<dbReference type="SUPFAM" id="SSF57850">
    <property type="entry name" value="RING/U-box"/>
    <property type="match status" value="1"/>
</dbReference>
<dbReference type="GO" id="GO:0008270">
    <property type="term" value="F:zinc ion binding"/>
    <property type="evidence" value="ECO:0007669"/>
    <property type="project" value="UniProtKB-KW"/>
</dbReference>
<evidence type="ECO:0000256" key="2">
    <source>
        <dbReference type="ARBA" id="ARBA00012483"/>
    </source>
</evidence>
<organism evidence="12 13">
    <name type="scientific">Anseranas semipalmata</name>
    <name type="common">Magpie goose</name>
    <name type="synonym">Anas semipalmata</name>
    <dbReference type="NCBI Taxonomy" id="8851"/>
    <lineage>
        <taxon>Eukaryota</taxon>
        <taxon>Metazoa</taxon>
        <taxon>Chordata</taxon>
        <taxon>Craniata</taxon>
        <taxon>Vertebrata</taxon>
        <taxon>Euteleostomi</taxon>
        <taxon>Archelosauria</taxon>
        <taxon>Archosauria</taxon>
        <taxon>Dinosauria</taxon>
        <taxon>Saurischia</taxon>
        <taxon>Theropoda</taxon>
        <taxon>Coelurosauria</taxon>
        <taxon>Aves</taxon>
        <taxon>Neognathae</taxon>
        <taxon>Galloanserae</taxon>
        <taxon>Anseriformes</taxon>
        <taxon>Anseranatidae</taxon>
        <taxon>Anseranas</taxon>
    </lineage>
</organism>
<reference evidence="12 13" key="1">
    <citation type="submission" date="2019-09" db="EMBL/GenBank/DDBJ databases">
        <title>Bird 10,000 Genomes (B10K) Project - Family phase.</title>
        <authorList>
            <person name="Zhang G."/>
        </authorList>
    </citation>
    <scope>NUCLEOTIDE SEQUENCE [LARGE SCALE GENOMIC DNA]</scope>
    <source>
        <strain evidence="12">B10K-DU-001-57</strain>
        <tissue evidence="12">Muscle</tissue>
    </source>
</reference>
<feature type="non-terminal residue" evidence="12">
    <location>
        <position position="1"/>
    </location>
</feature>
<dbReference type="PROSITE" id="PS50089">
    <property type="entry name" value="ZF_RING_2"/>
    <property type="match status" value="1"/>
</dbReference>
<keyword evidence="5 9" id="KW-0863">Zinc-finger</keyword>
<evidence type="ECO:0000313" key="13">
    <source>
        <dbReference type="Proteomes" id="UP000567872"/>
    </source>
</evidence>
<dbReference type="PANTHER" id="PTHR46077">
    <property type="entry name" value="E3 UBIQUITIN-PROTEIN LIGASE TOPORS"/>
    <property type="match status" value="1"/>
</dbReference>
<dbReference type="GO" id="GO:0006513">
    <property type="term" value="P:protein monoubiquitination"/>
    <property type="evidence" value="ECO:0007669"/>
    <property type="project" value="TreeGrafter"/>
</dbReference>
<dbReference type="Pfam" id="PF13923">
    <property type="entry name" value="zf-C3HC4_2"/>
    <property type="match status" value="1"/>
</dbReference>
<dbReference type="GO" id="GO:0061630">
    <property type="term" value="F:ubiquitin protein ligase activity"/>
    <property type="evidence" value="ECO:0007669"/>
    <property type="project" value="UniProtKB-EC"/>
</dbReference>
<gene>
    <name evidence="12" type="primary">Topors_1</name>
    <name evidence="12" type="ORF">ANSSEM_R02842</name>
</gene>
<feature type="non-terminal residue" evidence="12">
    <location>
        <position position="343"/>
    </location>
</feature>
<keyword evidence="12" id="KW-0436">Ligase</keyword>
<evidence type="ECO:0000256" key="4">
    <source>
        <dbReference type="ARBA" id="ARBA00022723"/>
    </source>
</evidence>
<dbReference type="SMART" id="SM00184">
    <property type="entry name" value="RING"/>
    <property type="match status" value="1"/>
</dbReference>
<keyword evidence="13" id="KW-1185">Reference proteome</keyword>
<dbReference type="GO" id="GO:0000209">
    <property type="term" value="P:protein polyubiquitination"/>
    <property type="evidence" value="ECO:0007669"/>
    <property type="project" value="TreeGrafter"/>
</dbReference>
<evidence type="ECO:0000256" key="3">
    <source>
        <dbReference type="ARBA" id="ARBA00022679"/>
    </source>
</evidence>
<evidence type="ECO:0000259" key="11">
    <source>
        <dbReference type="PROSITE" id="PS50089"/>
    </source>
</evidence>
<accession>A0A7K9UUA1</accession>
<keyword evidence="8" id="KW-0804">Transcription</keyword>
<protein>
    <recommendedName>
        <fullName evidence="2">RING-type E3 ubiquitin transferase</fullName>
        <ecNumber evidence="2">2.3.2.27</ecNumber>
    </recommendedName>
</protein>
<evidence type="ECO:0000256" key="9">
    <source>
        <dbReference type="PROSITE-ProRule" id="PRU00175"/>
    </source>
</evidence>
<feature type="compositionally biased region" description="Pro residues" evidence="10">
    <location>
        <begin position="331"/>
        <end position="343"/>
    </location>
</feature>
<evidence type="ECO:0000256" key="7">
    <source>
        <dbReference type="ARBA" id="ARBA00023015"/>
    </source>
</evidence>
<keyword evidence="7" id="KW-0805">Transcription regulation</keyword>
<feature type="region of interest" description="Disordered" evidence="10">
    <location>
        <begin position="200"/>
        <end position="343"/>
    </location>
</feature>
<proteinExistence type="predicted"/>
<evidence type="ECO:0000256" key="6">
    <source>
        <dbReference type="ARBA" id="ARBA00022833"/>
    </source>
</evidence>
<feature type="domain" description="RING-type" evidence="11">
    <location>
        <begin position="9"/>
        <end position="48"/>
    </location>
</feature>
<keyword evidence="3" id="KW-0808">Transferase</keyword>
<dbReference type="PROSITE" id="PS00518">
    <property type="entry name" value="ZF_RING_1"/>
    <property type="match status" value="1"/>
</dbReference>